<evidence type="ECO:0000256" key="2">
    <source>
        <dbReference type="SAM" id="SignalP"/>
    </source>
</evidence>
<accession>A0A7S0R3H6</accession>
<proteinExistence type="predicted"/>
<dbReference type="AlphaFoldDB" id="A0A7S0R3H6"/>
<keyword evidence="1" id="KW-0472">Membrane</keyword>
<organism evidence="3">
    <name type="scientific">Chlamydomonas leiostraca</name>
    <dbReference type="NCBI Taxonomy" id="1034604"/>
    <lineage>
        <taxon>Eukaryota</taxon>
        <taxon>Viridiplantae</taxon>
        <taxon>Chlorophyta</taxon>
        <taxon>core chlorophytes</taxon>
        <taxon>Chlorophyceae</taxon>
        <taxon>CS clade</taxon>
        <taxon>Chlamydomonadales</taxon>
        <taxon>Chlamydomonadaceae</taxon>
        <taxon>Chlamydomonas</taxon>
    </lineage>
</organism>
<keyword evidence="1" id="KW-0812">Transmembrane</keyword>
<name>A0A7S0R3H6_9CHLO</name>
<feature type="transmembrane region" description="Helical" evidence="1">
    <location>
        <begin position="163"/>
        <end position="184"/>
    </location>
</feature>
<reference evidence="3" key="1">
    <citation type="submission" date="2021-01" db="EMBL/GenBank/DDBJ databases">
        <authorList>
            <person name="Corre E."/>
            <person name="Pelletier E."/>
            <person name="Niang G."/>
            <person name="Scheremetjew M."/>
            <person name="Finn R."/>
            <person name="Kale V."/>
            <person name="Holt S."/>
            <person name="Cochrane G."/>
            <person name="Meng A."/>
            <person name="Brown T."/>
            <person name="Cohen L."/>
        </authorList>
    </citation>
    <scope>NUCLEOTIDE SEQUENCE</scope>
    <source>
        <strain evidence="3">SAG 11-49</strain>
    </source>
</reference>
<feature type="signal peptide" evidence="2">
    <location>
        <begin position="1"/>
        <end position="32"/>
    </location>
</feature>
<feature type="chain" id="PRO_5030523559" evidence="2">
    <location>
        <begin position="33"/>
        <end position="185"/>
    </location>
</feature>
<dbReference type="EMBL" id="HBFB01003331">
    <property type="protein sequence ID" value="CAD8666054.1"/>
    <property type="molecule type" value="Transcribed_RNA"/>
</dbReference>
<protein>
    <submittedName>
        <fullName evidence="3">Uncharacterized protein</fullName>
    </submittedName>
</protein>
<gene>
    <name evidence="3" type="ORF">CLEI1391_LOCUS1739</name>
</gene>
<keyword evidence="2" id="KW-0732">Signal</keyword>
<evidence type="ECO:0000313" key="3">
    <source>
        <dbReference type="EMBL" id="CAD8666054.1"/>
    </source>
</evidence>
<keyword evidence="1" id="KW-1133">Transmembrane helix</keyword>
<evidence type="ECO:0000256" key="1">
    <source>
        <dbReference type="SAM" id="Phobius"/>
    </source>
</evidence>
<sequence>MQHRHQTACWPAATLCAMVAALLLASTRYAAAQAPCTTAGEEFLYNTMSNLTLICQRDCFFAGPDAKDRLAAECCPLCSTALNSAGIVIDRWFNRCKSSSIDLPTVLAARKNFNVIHAVVNASCHIPPSPYKPPSPEIYLPPSPSDIYFLTGTGDSAGMVPGAWLHLVMAAAGAAMLLLTLAAAS</sequence>